<sequence>MKQGMKPKNKILYLVNQFSMHGGIQKMLSLKIDAWQNYYDAEVVVVTISQGDAPIVYPPKHSFKFIDLNLPGINKHKWKEILKFRKELKRIFKTEKPDIVITTLTGIPSLILPLISPKTKKVLEIHSSGALSVSKSWRYKWFFLRRYYKVVLLNEDEKHYYELDNTTVIPNFIEITDSDFPYFSDRKKRIIAAGRVHPDKQYGHLLKIWEQLYKEFPEWNLEVYGNGDKRLLQMYNDEISNLKLKRINFFPATNELQNLLRESSIFILCSDTECFPMVLIECKSAALPAISYDSPNGPRHIISDDGILVEHNDIEKFAEELAALMKDEEKRKELSKRSWNNRFRFSDIEIIKKWEELL</sequence>
<dbReference type="EMBL" id="JBEPMO010000001">
    <property type="protein sequence ID" value="MET3730530.1"/>
    <property type="molecule type" value="Genomic_DNA"/>
</dbReference>
<proteinExistence type="predicted"/>
<keyword evidence="3" id="KW-1185">Reference proteome</keyword>
<gene>
    <name evidence="2" type="ORF">ABID46_000082</name>
</gene>
<reference evidence="2 3" key="1">
    <citation type="submission" date="2024-06" db="EMBL/GenBank/DDBJ databases">
        <title>Genomic Encyclopedia of Type Strains, Phase IV (KMG-IV): sequencing the most valuable type-strain genomes for metagenomic binning, comparative biology and taxonomic classification.</title>
        <authorList>
            <person name="Goeker M."/>
        </authorList>
    </citation>
    <scope>NUCLEOTIDE SEQUENCE [LARGE SCALE GENOMIC DNA]</scope>
    <source>
        <strain evidence="2 3">DSM 29388</strain>
    </source>
</reference>
<dbReference type="Proteomes" id="UP001549146">
    <property type="component" value="Unassembled WGS sequence"/>
</dbReference>
<dbReference type="PANTHER" id="PTHR12526:SF630">
    <property type="entry name" value="GLYCOSYLTRANSFERASE"/>
    <property type="match status" value="1"/>
</dbReference>
<protein>
    <submittedName>
        <fullName evidence="2">Glycosyltransferase involved in cell wall biosynthesis</fullName>
    </submittedName>
</protein>
<feature type="domain" description="Glycosyl transferase family 1" evidence="1">
    <location>
        <begin position="184"/>
        <end position="337"/>
    </location>
</feature>
<dbReference type="PANTHER" id="PTHR12526">
    <property type="entry name" value="GLYCOSYLTRANSFERASE"/>
    <property type="match status" value="1"/>
</dbReference>
<dbReference type="Gene3D" id="3.40.50.2000">
    <property type="entry name" value="Glycogen Phosphorylase B"/>
    <property type="match status" value="2"/>
</dbReference>
<comment type="caution">
    <text evidence="2">The sequence shown here is derived from an EMBL/GenBank/DDBJ whole genome shotgun (WGS) entry which is preliminary data.</text>
</comment>
<dbReference type="Pfam" id="PF00534">
    <property type="entry name" value="Glycos_transf_1"/>
    <property type="match status" value="1"/>
</dbReference>
<dbReference type="SUPFAM" id="SSF53756">
    <property type="entry name" value="UDP-Glycosyltransferase/glycogen phosphorylase"/>
    <property type="match status" value="1"/>
</dbReference>
<evidence type="ECO:0000313" key="2">
    <source>
        <dbReference type="EMBL" id="MET3730530.1"/>
    </source>
</evidence>
<evidence type="ECO:0000259" key="1">
    <source>
        <dbReference type="Pfam" id="PF00534"/>
    </source>
</evidence>
<accession>A0ABV2LPN1</accession>
<evidence type="ECO:0000313" key="3">
    <source>
        <dbReference type="Proteomes" id="UP001549146"/>
    </source>
</evidence>
<organism evidence="2 3">
    <name type="scientific">Moheibacter stercoris</name>
    <dbReference type="NCBI Taxonomy" id="1628251"/>
    <lineage>
        <taxon>Bacteria</taxon>
        <taxon>Pseudomonadati</taxon>
        <taxon>Bacteroidota</taxon>
        <taxon>Flavobacteriia</taxon>
        <taxon>Flavobacteriales</taxon>
        <taxon>Weeksellaceae</taxon>
        <taxon>Moheibacter</taxon>
    </lineage>
</organism>
<name>A0ABV2LPN1_9FLAO</name>
<dbReference type="RefSeq" id="WP_354505542.1">
    <property type="nucleotide sequence ID" value="NZ_JBEPMO010000001.1"/>
</dbReference>
<dbReference type="InterPro" id="IPR001296">
    <property type="entry name" value="Glyco_trans_1"/>
</dbReference>